<comment type="caution">
    <text evidence="2">The sequence shown here is derived from an EMBL/GenBank/DDBJ whole genome shotgun (WGS) entry which is preliminary data.</text>
</comment>
<evidence type="ECO:0000313" key="3">
    <source>
        <dbReference type="Proteomes" id="UP000663879"/>
    </source>
</evidence>
<keyword evidence="3" id="KW-1185">Reference proteome</keyword>
<protein>
    <submittedName>
        <fullName evidence="2">Uncharacterized protein</fullName>
    </submittedName>
</protein>
<reference evidence="2" key="1">
    <citation type="submission" date="2021-02" db="EMBL/GenBank/DDBJ databases">
        <authorList>
            <person name="Nowell W R."/>
        </authorList>
    </citation>
    <scope>NUCLEOTIDE SEQUENCE</scope>
    <source>
        <strain evidence="2">Ploen Becks lab</strain>
    </source>
</reference>
<evidence type="ECO:0000313" key="2">
    <source>
        <dbReference type="EMBL" id="CAF1034770.1"/>
    </source>
</evidence>
<name>A0A814JA87_9BILA</name>
<proteinExistence type="predicted"/>
<dbReference type="Proteomes" id="UP000663879">
    <property type="component" value="Unassembled WGS sequence"/>
</dbReference>
<accession>A0A814JA87</accession>
<keyword evidence="1" id="KW-0732">Signal</keyword>
<dbReference type="EMBL" id="CAJNOC010004831">
    <property type="protein sequence ID" value="CAF1034770.1"/>
    <property type="molecule type" value="Genomic_DNA"/>
</dbReference>
<gene>
    <name evidence="2" type="ORF">OXX778_LOCUS18051</name>
</gene>
<dbReference type="AlphaFoldDB" id="A0A814JA87"/>
<organism evidence="2 3">
    <name type="scientific">Brachionus calyciflorus</name>
    <dbReference type="NCBI Taxonomy" id="104777"/>
    <lineage>
        <taxon>Eukaryota</taxon>
        <taxon>Metazoa</taxon>
        <taxon>Spiralia</taxon>
        <taxon>Gnathifera</taxon>
        <taxon>Rotifera</taxon>
        <taxon>Eurotatoria</taxon>
        <taxon>Monogononta</taxon>
        <taxon>Pseudotrocha</taxon>
        <taxon>Ploima</taxon>
        <taxon>Brachionidae</taxon>
        <taxon>Brachionus</taxon>
    </lineage>
</organism>
<sequence>MNKLLLCLQAFIFCLLVSKSFGVLIADSGENLDGVLLSAPLVKRSAFNFGVAQSAGGIQGRKRRFFPGSAFNFGVAQSAGGIQG</sequence>
<evidence type="ECO:0000256" key="1">
    <source>
        <dbReference type="SAM" id="SignalP"/>
    </source>
</evidence>
<feature type="signal peptide" evidence="1">
    <location>
        <begin position="1"/>
        <end position="22"/>
    </location>
</feature>
<feature type="chain" id="PRO_5032994675" evidence="1">
    <location>
        <begin position="23"/>
        <end position="84"/>
    </location>
</feature>